<evidence type="ECO:0000313" key="6">
    <source>
        <dbReference type="EMBL" id="KGN36604.1"/>
    </source>
</evidence>
<protein>
    <submittedName>
        <fullName evidence="6">Membrane protein</fullName>
    </submittedName>
</protein>
<comment type="subcellular location">
    <subcellularLocation>
        <location evidence="1">Membrane</location>
    </subcellularLocation>
</comment>
<keyword evidence="2 5" id="KW-0812">Transmembrane</keyword>
<name>A0A0A0JIN6_9MICO</name>
<dbReference type="EMBL" id="AVPK01000009">
    <property type="protein sequence ID" value="KGN36604.1"/>
    <property type="molecule type" value="Genomic_DNA"/>
</dbReference>
<dbReference type="InterPro" id="IPR007593">
    <property type="entry name" value="CD225/Dispanin_fam"/>
</dbReference>
<keyword evidence="3 5" id="KW-1133">Transmembrane helix</keyword>
<feature type="transmembrane region" description="Helical" evidence="5">
    <location>
        <begin position="57"/>
        <end position="81"/>
    </location>
</feature>
<evidence type="ECO:0000256" key="2">
    <source>
        <dbReference type="ARBA" id="ARBA00022692"/>
    </source>
</evidence>
<reference evidence="6 7" key="1">
    <citation type="submission" date="2013-08" db="EMBL/GenBank/DDBJ databases">
        <title>The genome sequence of Knoellia subterranea.</title>
        <authorList>
            <person name="Zhu W."/>
            <person name="Wang G."/>
        </authorList>
    </citation>
    <scope>NUCLEOTIDE SEQUENCE [LARGE SCALE GENOMIC DNA]</scope>
    <source>
        <strain evidence="6 7">KCTC 19937</strain>
    </source>
</reference>
<accession>A0A0A0JIN6</accession>
<evidence type="ECO:0000313" key="7">
    <source>
        <dbReference type="Proteomes" id="UP000030011"/>
    </source>
</evidence>
<evidence type="ECO:0000256" key="3">
    <source>
        <dbReference type="ARBA" id="ARBA00022989"/>
    </source>
</evidence>
<sequence>MPAGPPPNNNLVMAILGLLCCWPLGIPAVVFAAQVNGKWNGGDQAGAIESAAKAKKFATIALVLGIIGTLIYIALFAMGAMNADTSTGM</sequence>
<evidence type="ECO:0000256" key="4">
    <source>
        <dbReference type="ARBA" id="ARBA00023136"/>
    </source>
</evidence>
<dbReference type="InterPro" id="IPR051423">
    <property type="entry name" value="CD225/Dispanin"/>
</dbReference>
<dbReference type="eggNOG" id="COG4640">
    <property type="taxonomic scope" value="Bacteria"/>
</dbReference>
<keyword evidence="7" id="KW-1185">Reference proteome</keyword>
<gene>
    <name evidence="6" type="ORF">N803_03875</name>
</gene>
<dbReference type="GO" id="GO:0016020">
    <property type="term" value="C:membrane"/>
    <property type="evidence" value="ECO:0007669"/>
    <property type="project" value="UniProtKB-SubCell"/>
</dbReference>
<keyword evidence="4 5" id="KW-0472">Membrane</keyword>
<dbReference type="AlphaFoldDB" id="A0A0A0JIN6"/>
<feature type="transmembrane region" description="Helical" evidence="5">
    <location>
        <begin position="12"/>
        <end position="36"/>
    </location>
</feature>
<evidence type="ECO:0000256" key="5">
    <source>
        <dbReference type="SAM" id="Phobius"/>
    </source>
</evidence>
<dbReference type="PANTHER" id="PTHR14948:SF25">
    <property type="entry name" value="DUF4190 DOMAIN-CONTAINING PROTEIN"/>
    <property type="match status" value="1"/>
</dbReference>
<organism evidence="6 7">
    <name type="scientific">Knoellia subterranea KCTC 19937</name>
    <dbReference type="NCBI Taxonomy" id="1385521"/>
    <lineage>
        <taxon>Bacteria</taxon>
        <taxon>Bacillati</taxon>
        <taxon>Actinomycetota</taxon>
        <taxon>Actinomycetes</taxon>
        <taxon>Micrococcales</taxon>
        <taxon>Intrasporangiaceae</taxon>
        <taxon>Knoellia</taxon>
    </lineage>
</organism>
<evidence type="ECO:0000256" key="1">
    <source>
        <dbReference type="ARBA" id="ARBA00004370"/>
    </source>
</evidence>
<dbReference type="Pfam" id="PF04505">
    <property type="entry name" value="CD225"/>
    <property type="match status" value="1"/>
</dbReference>
<comment type="caution">
    <text evidence="6">The sequence shown here is derived from an EMBL/GenBank/DDBJ whole genome shotgun (WGS) entry which is preliminary data.</text>
</comment>
<proteinExistence type="predicted"/>
<dbReference type="Proteomes" id="UP000030011">
    <property type="component" value="Unassembled WGS sequence"/>
</dbReference>
<dbReference type="STRING" id="1385521.N803_03875"/>
<dbReference type="PANTHER" id="PTHR14948">
    <property type="entry name" value="NG5"/>
    <property type="match status" value="1"/>
</dbReference>